<dbReference type="PANTHER" id="PTHR43575:SF1">
    <property type="entry name" value="PROTEIN ABCI7, CHLOROPLASTIC"/>
    <property type="match status" value="1"/>
</dbReference>
<dbReference type="Proteomes" id="UP000254968">
    <property type="component" value="Unassembled WGS sequence"/>
</dbReference>
<dbReference type="OrthoDB" id="9768262at2"/>
<feature type="domain" description="SUF system FeS cluster assembly SufBD N-terminal" evidence="3">
    <location>
        <begin position="7"/>
        <end position="160"/>
    </location>
</feature>
<dbReference type="SUPFAM" id="SSF101960">
    <property type="entry name" value="Stabilizer of iron transporter SufD"/>
    <property type="match status" value="1"/>
</dbReference>
<name>A0A378I3Z4_9GAMM</name>
<dbReference type="RefSeq" id="WP_115303107.1">
    <property type="nucleotide sequence ID" value="NZ_CAAAHO010000002.1"/>
</dbReference>
<dbReference type="InterPro" id="IPR037284">
    <property type="entry name" value="SUF_FeS_clus_asmbl_SufBD_sf"/>
</dbReference>
<comment type="similarity">
    <text evidence="1">Belongs to the iron-sulfur cluster assembly SufBD family.</text>
</comment>
<evidence type="ECO:0000256" key="1">
    <source>
        <dbReference type="ARBA" id="ARBA00043967"/>
    </source>
</evidence>
<evidence type="ECO:0000259" key="3">
    <source>
        <dbReference type="Pfam" id="PF19295"/>
    </source>
</evidence>
<dbReference type="EMBL" id="UGNV01000001">
    <property type="protein sequence ID" value="STX29435.1"/>
    <property type="molecule type" value="Genomic_DNA"/>
</dbReference>
<dbReference type="AlphaFoldDB" id="A0A378I3Z4"/>
<dbReference type="InterPro" id="IPR011542">
    <property type="entry name" value="SUF_FeS_clus_asmbl_SufD"/>
</dbReference>
<feature type="domain" description="SUF system FeS cluster assembly SufBD core" evidence="2">
    <location>
        <begin position="168"/>
        <end position="397"/>
    </location>
</feature>
<gene>
    <name evidence="4" type="primary">sufD</name>
    <name evidence="4" type="ORF">NCTC13315_01978</name>
</gene>
<evidence type="ECO:0000313" key="4">
    <source>
        <dbReference type="EMBL" id="STX29435.1"/>
    </source>
</evidence>
<proteinExistence type="inferred from homology"/>
<dbReference type="InterPro" id="IPR000825">
    <property type="entry name" value="SUF_FeS_clus_asmbl_SufBD_core"/>
</dbReference>
<dbReference type="Pfam" id="PF19295">
    <property type="entry name" value="SufBD_N"/>
    <property type="match status" value="1"/>
</dbReference>
<organism evidence="4 5">
    <name type="scientific">Legionella beliardensis</name>
    <dbReference type="NCBI Taxonomy" id="91822"/>
    <lineage>
        <taxon>Bacteria</taxon>
        <taxon>Pseudomonadati</taxon>
        <taxon>Pseudomonadota</taxon>
        <taxon>Gammaproteobacteria</taxon>
        <taxon>Legionellales</taxon>
        <taxon>Legionellaceae</taxon>
        <taxon>Legionella</taxon>
    </lineage>
</organism>
<evidence type="ECO:0000313" key="5">
    <source>
        <dbReference type="Proteomes" id="UP000254968"/>
    </source>
</evidence>
<protein>
    <submittedName>
        <fullName evidence="4">ABC transporter permease</fullName>
    </submittedName>
</protein>
<dbReference type="InterPro" id="IPR055346">
    <property type="entry name" value="Fe-S_cluster_assembly_SufBD"/>
</dbReference>
<dbReference type="Pfam" id="PF01458">
    <property type="entry name" value="SUFBD_core"/>
    <property type="match status" value="1"/>
</dbReference>
<dbReference type="GO" id="GO:0016226">
    <property type="term" value="P:iron-sulfur cluster assembly"/>
    <property type="evidence" value="ECO:0007669"/>
    <property type="project" value="InterPro"/>
</dbReference>
<dbReference type="InterPro" id="IPR045595">
    <property type="entry name" value="SufBD_N"/>
</dbReference>
<accession>A0A378I3Z4</accession>
<dbReference type="NCBIfam" id="TIGR01981">
    <property type="entry name" value="sufD"/>
    <property type="match status" value="1"/>
</dbReference>
<sequence>MSDILEFYQEQAKANRLPNAWLAELQGQALQEFSHYGFPIRKNEEWKYTALDTFLQQRFHSSLTADSNYSKEITQLTPFGWQLTLYNGQLLNLDEFSKKLPQGAIVLPLIDAVNRHPEKVKPYLAKLLKHEHGFHALNTAILQTGVFIYLPKQVCLSEPIVLAHWQDKVEQGIYPRHLIVAELGSQATLIELFNGQEEVNYLTNSITEIYLAEQAKLIHYKIQNESKGAFHIGHVAVKQTRASQFESHSIHVGGHLVRSDLSIYLEEERAQCVMNGLYLPKDKQHIDHHTTVYHQVPSCQSCQDYKGVLSGRARAVFNGKVIVAKHAQHTEARQQNKNLLLSAQAEVDTKPQLEIFANDVVCTHGATVGQLDEDALFYMATRGIPREQANRYLVHAFASENLKQIPHPEMREWIASLINEQLE</sequence>
<keyword evidence="5" id="KW-1185">Reference proteome</keyword>
<evidence type="ECO:0000259" key="2">
    <source>
        <dbReference type="Pfam" id="PF01458"/>
    </source>
</evidence>
<dbReference type="PANTHER" id="PTHR43575">
    <property type="entry name" value="PROTEIN ABCI7, CHLOROPLASTIC"/>
    <property type="match status" value="1"/>
</dbReference>
<reference evidence="4 5" key="1">
    <citation type="submission" date="2018-06" db="EMBL/GenBank/DDBJ databases">
        <authorList>
            <consortium name="Pathogen Informatics"/>
            <person name="Doyle S."/>
        </authorList>
    </citation>
    <scope>NUCLEOTIDE SEQUENCE [LARGE SCALE GENOMIC DNA]</scope>
    <source>
        <strain evidence="4 5">NCTC13315</strain>
    </source>
</reference>